<dbReference type="GO" id="GO:0000981">
    <property type="term" value="F:DNA-binding transcription factor activity, RNA polymerase II-specific"/>
    <property type="evidence" value="ECO:0007669"/>
    <property type="project" value="InterPro"/>
</dbReference>
<keyword evidence="5" id="KW-1185">Reference proteome</keyword>
<dbReference type="CDD" id="cd00067">
    <property type="entry name" value="GAL4"/>
    <property type="match status" value="1"/>
</dbReference>
<dbReference type="PANTHER" id="PTHR42031">
    <property type="entry name" value="KEY LIME PATHOGENICITY PROTEIN"/>
    <property type="match status" value="1"/>
</dbReference>
<dbReference type="RefSeq" id="XP_042994689.1">
    <property type="nucleotide sequence ID" value="XM_043138755.1"/>
</dbReference>
<keyword evidence="1" id="KW-0539">Nucleus</keyword>
<accession>A0A8E5MF28</accession>
<evidence type="ECO:0000256" key="1">
    <source>
        <dbReference type="ARBA" id="ARBA00023242"/>
    </source>
</evidence>
<feature type="domain" description="C2H2-type" evidence="3">
    <location>
        <begin position="1153"/>
        <end position="1173"/>
    </location>
</feature>
<dbReference type="GO" id="GO:0008270">
    <property type="term" value="F:zinc ion binding"/>
    <property type="evidence" value="ECO:0007669"/>
    <property type="project" value="InterPro"/>
</dbReference>
<dbReference type="AlphaFoldDB" id="A0A8E5MF28"/>
<dbReference type="PANTHER" id="PTHR42031:SF1">
    <property type="entry name" value="KEY LIME PATHOGENICITY PROTEIN"/>
    <property type="match status" value="1"/>
</dbReference>
<reference evidence="4" key="1">
    <citation type="submission" date="2020-03" db="EMBL/GenBank/DDBJ databases">
        <title>A mixture of massive structural variations and highly conserved coding sequences in Ustilaginoidea virens genome.</title>
        <authorList>
            <person name="Zhang K."/>
            <person name="Zhao Z."/>
            <person name="Zhang Z."/>
            <person name="Li Y."/>
            <person name="Hsiang T."/>
            <person name="Sun W."/>
        </authorList>
    </citation>
    <scope>NUCLEOTIDE SEQUENCE</scope>
    <source>
        <strain evidence="4">UV-8b</strain>
    </source>
</reference>
<evidence type="ECO:0000313" key="5">
    <source>
        <dbReference type="Proteomes" id="UP000027002"/>
    </source>
</evidence>
<feature type="region of interest" description="Disordered" evidence="2">
    <location>
        <begin position="1187"/>
        <end position="1215"/>
    </location>
</feature>
<dbReference type="EMBL" id="CP072753">
    <property type="protein sequence ID" value="QUC17016.1"/>
    <property type="molecule type" value="Genomic_DNA"/>
</dbReference>
<name>A0A8E5MF28_USTVR</name>
<evidence type="ECO:0000259" key="3">
    <source>
        <dbReference type="SMART" id="SM00355"/>
    </source>
</evidence>
<sequence length="1215" mass="134341">MQQANQDFLHADTHPHVPTERETHDYSIRFTYSGSLDTNLIHTSLFPLARIPTSLVVTRLSPGVACDLGDEAVTMSGTGAELAPSLDVAIRQLLDQQAHIQSRLSVLLAAQHGIDMTAELDMLRHKLRVLEDLVHHHDLAPKIPVLSSAEEARALQYRCECLEAVCLQHDVDVIEPLKRSFSSAPLDFASWVEKHIDLHDSILRSGRESQGRTAIFRPNWMPPIKCWDERCAHYVYGFSSHQQRDTHSLLHQSPAKRDSGFSAETASSLSAVSEQRCLPIIRNRQHSIQLPSVQTGNFPVSSQLPEVSPSMTPKEKDGIPTNHTLFGTYGPRAARRTSIDAEIEPQLPPLKRSRLSQPRLQSIGELQLFRDSEPCLRCKIAKKKCDSSRPCSYCSANSSTGKEEHWAVLGCCRSPLTSFAEMILPRPMSPRQTRTPTTSPVLHRRGINEYLQTACCFPEHLTSMVNSSLDQTDAFWWSAYLDSKHNVDDGMSGFNHDLPSQAPPSLSAIASSWHAQDTAYDIFQLLRLTRLLCDSRQSEEASFPLLYNAKLLLRETIFYALLHPDPNFPIGSTFNQQNLPEGLDLEEQAGLVEECLVRFLLSFELACCSNPTNRPREAVAGFLSVCIFSATCALLLDMAPAATPSSSFQQSLRAATGSSGQNLHGLYRALVQLYCSSGPPLGEGWEGNLTHDESSLYYSINRLIRTEMWAAAGIESSSDFLLRLGDGYVEYLGFNGFLRQRKPNGFTWQPSSTPALRPVREELRSEPAPETSPGLPSWRPGFEDDVPLLHRRTSELGPSRGQETERCRRHTVGEAPAGPGRGPGPGQLESSWKMPDSPSRFRTPYSRTPLRRVYCDKCNEYPEGFRGEHELRRHTDAKHSALARRWVCCEPESARDASLKPVVSLSSCKACMAQKQYGAYYNAAAHLRRAHFSPHRGGKASGDWPSMSVLKDWMREVRKPVDPTQAEYLSGGEDDGDNSAMEVPVSGPGALHERPSASSSSRGYAISPVDDPWRRGSSAQPSQAGARPADNRSQCPHPDCGRVVKDLAAHMLTHQEERPEKCPIATCEYHTKGFARKYDKNRHALTHYRGTMVCPFCPGAGSPYEKVFGRADVFKRHLATAHNVDQTPTNNRSNSLAHLLDGHGSSAAHSGGACCSICGGRFATAQDFYEHLDECVLRVIVPTTTVSTSDAAQGHHSDRGGSVSPLQAEGSSRAI</sequence>
<dbReference type="Gene3D" id="3.30.160.60">
    <property type="entry name" value="Classic Zinc Finger"/>
    <property type="match status" value="1"/>
</dbReference>
<feature type="region of interest" description="Disordered" evidence="2">
    <location>
        <begin position="1"/>
        <end position="22"/>
    </location>
</feature>
<dbReference type="GeneID" id="66062035"/>
<feature type="domain" description="C2H2-type" evidence="3">
    <location>
        <begin position="1060"/>
        <end position="1087"/>
    </location>
</feature>
<feature type="domain" description="C2H2-type" evidence="3">
    <location>
        <begin position="853"/>
        <end position="879"/>
    </location>
</feature>
<dbReference type="Proteomes" id="UP000027002">
    <property type="component" value="Chromosome 1"/>
</dbReference>
<dbReference type="InterPro" id="IPR057218">
    <property type="entry name" value="DUF7896"/>
</dbReference>
<feature type="domain" description="C2H2-type" evidence="3">
    <location>
        <begin position="1033"/>
        <end position="1054"/>
    </location>
</feature>
<protein>
    <recommendedName>
        <fullName evidence="3">C2H2-type domain-containing protein</fullName>
    </recommendedName>
</protein>
<feature type="region of interest" description="Disordered" evidence="2">
    <location>
        <begin position="965"/>
        <end position="1038"/>
    </location>
</feature>
<dbReference type="InterPro" id="IPR001138">
    <property type="entry name" value="Zn2Cys6_DnaBD"/>
</dbReference>
<proteinExistence type="predicted"/>
<dbReference type="InterPro" id="IPR013087">
    <property type="entry name" value="Znf_C2H2_type"/>
</dbReference>
<dbReference type="SMART" id="SM00355">
    <property type="entry name" value="ZnF_C2H2"/>
    <property type="match status" value="5"/>
</dbReference>
<evidence type="ECO:0000313" key="4">
    <source>
        <dbReference type="EMBL" id="QUC17016.1"/>
    </source>
</evidence>
<organism evidence="4 5">
    <name type="scientific">Ustilaginoidea virens</name>
    <name type="common">Rice false smut fungus</name>
    <name type="synonym">Villosiclava virens</name>
    <dbReference type="NCBI Taxonomy" id="1159556"/>
    <lineage>
        <taxon>Eukaryota</taxon>
        <taxon>Fungi</taxon>
        <taxon>Dikarya</taxon>
        <taxon>Ascomycota</taxon>
        <taxon>Pezizomycotina</taxon>
        <taxon>Sordariomycetes</taxon>
        <taxon>Hypocreomycetidae</taxon>
        <taxon>Hypocreales</taxon>
        <taxon>Clavicipitaceae</taxon>
        <taxon>Ustilaginoidea</taxon>
    </lineage>
</organism>
<feature type="domain" description="C2H2-type" evidence="3">
    <location>
        <begin position="1092"/>
        <end position="1122"/>
    </location>
</feature>
<dbReference type="KEGG" id="uvi:66062035"/>
<dbReference type="OrthoDB" id="4738706at2759"/>
<feature type="compositionally biased region" description="Basic and acidic residues" evidence="2">
    <location>
        <begin position="9"/>
        <end position="22"/>
    </location>
</feature>
<gene>
    <name evidence="4" type="ORF">UV8b_01257</name>
</gene>
<dbReference type="Pfam" id="PF25438">
    <property type="entry name" value="DUF7896"/>
    <property type="match status" value="1"/>
</dbReference>
<feature type="region of interest" description="Disordered" evidence="2">
    <location>
        <begin position="304"/>
        <end position="329"/>
    </location>
</feature>
<evidence type="ECO:0000256" key="2">
    <source>
        <dbReference type="SAM" id="MobiDB-lite"/>
    </source>
</evidence>
<feature type="region of interest" description="Disordered" evidence="2">
    <location>
        <begin position="760"/>
        <end position="843"/>
    </location>
</feature>